<evidence type="ECO:0000313" key="1">
    <source>
        <dbReference type="EMBL" id="KAJ8978186.1"/>
    </source>
</evidence>
<dbReference type="EMBL" id="JAPWTJ010000465">
    <property type="protein sequence ID" value="KAJ8978186.1"/>
    <property type="molecule type" value="Genomic_DNA"/>
</dbReference>
<dbReference type="Proteomes" id="UP001162164">
    <property type="component" value="Unassembled WGS sequence"/>
</dbReference>
<name>A0ABQ9JIY9_9CUCU</name>
<protein>
    <submittedName>
        <fullName evidence="1">Uncharacterized protein</fullName>
    </submittedName>
</protein>
<reference evidence="1" key="1">
    <citation type="journal article" date="2023" name="Insect Mol. Biol.">
        <title>Genome sequencing provides insights into the evolution of gene families encoding plant cell wall-degrading enzymes in longhorned beetles.</title>
        <authorList>
            <person name="Shin N.R."/>
            <person name="Okamura Y."/>
            <person name="Kirsch R."/>
            <person name="Pauchet Y."/>
        </authorList>
    </citation>
    <scope>NUCLEOTIDE SEQUENCE</scope>
    <source>
        <strain evidence="1">MMC_N1</strain>
    </source>
</reference>
<proteinExistence type="predicted"/>
<gene>
    <name evidence="1" type="ORF">NQ317_007989</name>
</gene>
<organism evidence="1 2">
    <name type="scientific">Molorchus minor</name>
    <dbReference type="NCBI Taxonomy" id="1323400"/>
    <lineage>
        <taxon>Eukaryota</taxon>
        <taxon>Metazoa</taxon>
        <taxon>Ecdysozoa</taxon>
        <taxon>Arthropoda</taxon>
        <taxon>Hexapoda</taxon>
        <taxon>Insecta</taxon>
        <taxon>Pterygota</taxon>
        <taxon>Neoptera</taxon>
        <taxon>Endopterygota</taxon>
        <taxon>Coleoptera</taxon>
        <taxon>Polyphaga</taxon>
        <taxon>Cucujiformia</taxon>
        <taxon>Chrysomeloidea</taxon>
        <taxon>Cerambycidae</taxon>
        <taxon>Lamiinae</taxon>
        <taxon>Monochamini</taxon>
        <taxon>Molorchus</taxon>
    </lineage>
</organism>
<sequence length="150" mass="17307">MIDHQFCNFFTILFYTLYNTVGFIRLEEGIYLLYIVYLCIIKEEQYTFWVIRICRPVGIADGAAYTYNPKGPITRKLEVADNFTFRFVFRGQKYVIHTEASPDSDVSSLDSNSDSLKSEDVFNGENDILENKHANDDGKIPVVLYSTCQL</sequence>
<comment type="caution">
    <text evidence="1">The sequence shown here is derived from an EMBL/GenBank/DDBJ whole genome shotgun (WGS) entry which is preliminary data.</text>
</comment>
<accession>A0ABQ9JIY9</accession>
<evidence type="ECO:0000313" key="2">
    <source>
        <dbReference type="Proteomes" id="UP001162164"/>
    </source>
</evidence>
<keyword evidence="2" id="KW-1185">Reference proteome</keyword>